<evidence type="ECO:0000256" key="4">
    <source>
        <dbReference type="ARBA" id="ARBA00023136"/>
    </source>
</evidence>
<dbReference type="InterPro" id="IPR001807">
    <property type="entry name" value="ClC"/>
</dbReference>
<dbReference type="GO" id="GO:0015108">
    <property type="term" value="F:chloride transmembrane transporter activity"/>
    <property type="evidence" value="ECO:0007669"/>
    <property type="project" value="InterPro"/>
</dbReference>
<dbReference type="PANTHER" id="PTHR43427:SF12">
    <property type="entry name" value="CHLORIDE TRANSPORTER"/>
    <property type="match status" value="1"/>
</dbReference>
<evidence type="ECO:0000313" key="7">
    <source>
        <dbReference type="Proteomes" id="UP000052258"/>
    </source>
</evidence>
<evidence type="ECO:0000256" key="1">
    <source>
        <dbReference type="ARBA" id="ARBA00004141"/>
    </source>
</evidence>
<sequence>MKKLSLIYIFYTILIGAFVGVVAALFIALIEFSIHIIWQEVPAILPDFSFYPVIVGLVGGLLVGLIQTKVGAFPYTLHENMAEIKKTGRVEYKNRLLFTILAAWVVLSFGASLGPEAALVGIIGGLVTWLVDHIKMDIQRKETLVNLGILGMLSVVFLAPFNGIAEDLDQDYQNQKLPRWSKLCLSLLVSLSGLATFILVKGLLPLEKGVFSIRVPEISWSWLNLAYFLPIIILGSLFGIYFLFLQKAVQKLFQPIQNKILLALIGGVCIGLLGMVSHYFLFSGEHQLIEITKEIGDYSFWLLLALGLFKPLLVAICLNTGWKGGMIFPAVFASGVMGYVTTWALDMHVGFLVTVFVAASCTKVVGRPFLTSSILLFVFPLQFFPFILITAFLVSLDWKNWLTKNLLKSS</sequence>
<dbReference type="SUPFAM" id="SSF81340">
    <property type="entry name" value="Clc chloride channel"/>
    <property type="match status" value="1"/>
</dbReference>
<protein>
    <recommendedName>
        <fullName evidence="8">Chloride channel protein</fullName>
    </recommendedName>
</protein>
<keyword evidence="7" id="KW-1185">Reference proteome</keyword>
<proteinExistence type="predicted"/>
<feature type="transmembrane region" description="Helical" evidence="5">
    <location>
        <begin position="183"/>
        <end position="204"/>
    </location>
</feature>
<dbReference type="InterPro" id="IPR050368">
    <property type="entry name" value="ClC-type_chloride_channel"/>
</dbReference>
<feature type="transmembrane region" description="Helical" evidence="5">
    <location>
        <begin position="96"/>
        <end position="123"/>
    </location>
</feature>
<dbReference type="Pfam" id="PF00654">
    <property type="entry name" value="Voltage_CLC"/>
    <property type="match status" value="1"/>
</dbReference>
<evidence type="ECO:0000256" key="3">
    <source>
        <dbReference type="ARBA" id="ARBA00022989"/>
    </source>
</evidence>
<evidence type="ECO:0000256" key="2">
    <source>
        <dbReference type="ARBA" id="ARBA00022692"/>
    </source>
</evidence>
<comment type="caution">
    <text evidence="6">The sequence shown here is derived from an EMBL/GenBank/DDBJ whole genome shotgun (WGS) entry which is preliminary data.</text>
</comment>
<dbReference type="CDD" id="cd00400">
    <property type="entry name" value="Voltage_gated_ClC"/>
    <property type="match status" value="1"/>
</dbReference>
<feature type="transmembrane region" description="Helical" evidence="5">
    <location>
        <begin position="7"/>
        <end position="30"/>
    </location>
</feature>
<dbReference type="PATRIC" id="fig|1430899.3.peg.1806"/>
<comment type="subcellular location">
    <subcellularLocation>
        <location evidence="1">Membrane</location>
        <topology evidence="1">Multi-pass membrane protein</topology>
    </subcellularLocation>
</comment>
<feature type="transmembrane region" description="Helical" evidence="5">
    <location>
        <begin position="224"/>
        <end position="244"/>
    </location>
</feature>
<feature type="transmembrane region" description="Helical" evidence="5">
    <location>
        <begin position="143"/>
        <end position="162"/>
    </location>
</feature>
<organism evidence="6 7">
    <name type="scientific">Listeria fleischmannii 1991</name>
    <dbReference type="NCBI Taxonomy" id="1430899"/>
    <lineage>
        <taxon>Bacteria</taxon>
        <taxon>Bacillati</taxon>
        <taxon>Bacillota</taxon>
        <taxon>Bacilli</taxon>
        <taxon>Bacillales</taxon>
        <taxon>Listeriaceae</taxon>
        <taxon>Listeria</taxon>
    </lineage>
</organism>
<dbReference type="GO" id="GO:0016020">
    <property type="term" value="C:membrane"/>
    <property type="evidence" value="ECO:0007669"/>
    <property type="project" value="UniProtKB-SubCell"/>
</dbReference>
<feature type="transmembrane region" description="Helical" evidence="5">
    <location>
        <begin position="325"/>
        <end position="343"/>
    </location>
</feature>
<feature type="transmembrane region" description="Helical" evidence="5">
    <location>
        <begin position="50"/>
        <end position="75"/>
    </location>
</feature>
<feature type="transmembrane region" description="Helical" evidence="5">
    <location>
        <begin position="260"/>
        <end position="280"/>
    </location>
</feature>
<dbReference type="EMBL" id="AZHO01000021">
    <property type="protein sequence ID" value="KMT59228.1"/>
    <property type="molecule type" value="Genomic_DNA"/>
</dbReference>
<dbReference type="PANTHER" id="PTHR43427">
    <property type="entry name" value="CHLORIDE CHANNEL PROTEIN CLC-E"/>
    <property type="match status" value="1"/>
</dbReference>
<dbReference type="RefSeq" id="WP_007475906.1">
    <property type="nucleotide sequence ID" value="NZ_KQ130616.1"/>
</dbReference>
<name>A0A0J8GEM0_9LIST</name>
<evidence type="ECO:0008006" key="8">
    <source>
        <dbReference type="Google" id="ProtNLM"/>
    </source>
</evidence>
<keyword evidence="2 5" id="KW-0812">Transmembrane</keyword>
<feature type="transmembrane region" description="Helical" evidence="5">
    <location>
        <begin position="300"/>
        <end position="318"/>
    </location>
</feature>
<keyword evidence="3 5" id="KW-1133">Transmembrane helix</keyword>
<reference evidence="6 7" key="1">
    <citation type="journal article" date="2015" name="Genome Biol. Evol.">
        <title>Comparative Genomics of Listeria Sensu Lato: Genus-Wide Differences in Evolutionary Dynamics and the Progressive Gain of Complex, Potentially Pathogenicity-Related Traits through Lateral Gene Transfer.</title>
        <authorList>
            <person name="Chiara M."/>
            <person name="Caruso M."/>
            <person name="D'Erchia A.M."/>
            <person name="Manzari C."/>
            <person name="Fraccalvieri R."/>
            <person name="Goffredo E."/>
            <person name="Latorre L."/>
            <person name="Miccolupo A."/>
            <person name="Padalino I."/>
            <person name="Santagada G."/>
            <person name="Chiocco D."/>
            <person name="Pesole G."/>
            <person name="Horner D.S."/>
            <person name="Parisi A."/>
        </authorList>
    </citation>
    <scope>NUCLEOTIDE SEQUENCE [LARGE SCALE GENOMIC DNA]</scope>
    <source>
        <strain evidence="6 7">1991</strain>
    </source>
</reference>
<dbReference type="OrthoDB" id="2729535at2"/>
<dbReference type="Proteomes" id="UP000052258">
    <property type="component" value="Unassembled WGS sequence"/>
</dbReference>
<keyword evidence="4 5" id="KW-0472">Membrane</keyword>
<evidence type="ECO:0000256" key="5">
    <source>
        <dbReference type="SAM" id="Phobius"/>
    </source>
</evidence>
<gene>
    <name evidence="6" type="ORF">X560_1769</name>
</gene>
<feature type="transmembrane region" description="Helical" evidence="5">
    <location>
        <begin position="373"/>
        <end position="396"/>
    </location>
</feature>
<accession>A0A0J8GEM0</accession>
<dbReference type="AlphaFoldDB" id="A0A0J8GEM0"/>
<dbReference type="InterPro" id="IPR014743">
    <property type="entry name" value="Cl-channel_core"/>
</dbReference>
<dbReference type="Gene3D" id="1.10.3080.10">
    <property type="entry name" value="Clc chloride channel"/>
    <property type="match status" value="1"/>
</dbReference>
<evidence type="ECO:0000313" key="6">
    <source>
        <dbReference type="EMBL" id="KMT59228.1"/>
    </source>
</evidence>